<dbReference type="Gene3D" id="3.90.70.10">
    <property type="entry name" value="Cysteine proteinases"/>
    <property type="match status" value="1"/>
</dbReference>
<dbReference type="AlphaFoldDB" id="A0A8B7VLV2"/>
<evidence type="ECO:0000256" key="11">
    <source>
        <dbReference type="SAM" id="MobiDB-lite"/>
    </source>
</evidence>
<dbReference type="RefSeq" id="XP_020032967.1">
    <property type="nucleotide sequence ID" value="XM_020177378.1"/>
</dbReference>
<dbReference type="GO" id="GO:0016579">
    <property type="term" value="P:protein deubiquitination"/>
    <property type="evidence" value="ECO:0007669"/>
    <property type="project" value="InterPro"/>
</dbReference>
<evidence type="ECO:0000256" key="3">
    <source>
        <dbReference type="ARBA" id="ARBA00022670"/>
    </source>
</evidence>
<evidence type="ECO:0000256" key="5">
    <source>
        <dbReference type="ARBA" id="ARBA00022771"/>
    </source>
</evidence>
<dbReference type="InterPro" id="IPR018200">
    <property type="entry name" value="USP_CS"/>
</dbReference>
<name>A0A8B7VLV2_CASCN</name>
<dbReference type="EC" id="3.4.19.12" evidence="2"/>
<proteinExistence type="predicted"/>
<dbReference type="PANTHER" id="PTHR21646">
    <property type="entry name" value="UBIQUITIN CARBOXYL-TERMINAL HYDROLASE"/>
    <property type="match status" value="1"/>
</dbReference>
<dbReference type="OrthoDB" id="2020758at2759"/>
<evidence type="ECO:0000259" key="12">
    <source>
        <dbReference type="PROSITE" id="PS50235"/>
    </source>
</evidence>
<evidence type="ECO:0000256" key="1">
    <source>
        <dbReference type="ARBA" id="ARBA00000707"/>
    </source>
</evidence>
<dbReference type="InterPro" id="IPR038765">
    <property type="entry name" value="Papain-like_cys_pep_sf"/>
</dbReference>
<evidence type="ECO:0000256" key="10">
    <source>
        <dbReference type="ARBA" id="ARBA00023242"/>
    </source>
</evidence>
<feature type="compositionally biased region" description="Polar residues" evidence="11">
    <location>
        <begin position="74"/>
        <end position="83"/>
    </location>
</feature>
<evidence type="ECO:0000256" key="2">
    <source>
        <dbReference type="ARBA" id="ARBA00012759"/>
    </source>
</evidence>
<dbReference type="CTD" id="85015"/>
<feature type="domain" description="USP" evidence="12">
    <location>
        <begin position="1"/>
        <end position="408"/>
    </location>
</feature>
<dbReference type="GO" id="GO:0006508">
    <property type="term" value="P:proteolysis"/>
    <property type="evidence" value="ECO:0007669"/>
    <property type="project" value="UniProtKB-KW"/>
</dbReference>
<evidence type="ECO:0000256" key="8">
    <source>
        <dbReference type="ARBA" id="ARBA00022807"/>
    </source>
</evidence>
<comment type="catalytic activity">
    <reaction evidence="1">
        <text>Thiol-dependent hydrolysis of ester, thioester, amide, peptide and isopeptide bonds formed by the C-terminal Gly of ubiquitin (a 76-residue protein attached to proteins as an intracellular targeting signal).</text>
        <dbReference type="EC" id="3.4.19.12"/>
    </reaction>
</comment>
<dbReference type="GO" id="GO:0008270">
    <property type="term" value="F:zinc ion binding"/>
    <property type="evidence" value="ECO:0007669"/>
    <property type="project" value="UniProtKB-KW"/>
</dbReference>
<dbReference type="GO" id="GO:0004843">
    <property type="term" value="F:cysteine-type deubiquitinase activity"/>
    <property type="evidence" value="ECO:0007669"/>
    <property type="project" value="UniProtKB-EC"/>
</dbReference>
<keyword evidence="9" id="KW-0862">Zinc</keyword>
<feature type="region of interest" description="Disordered" evidence="11">
    <location>
        <begin position="74"/>
        <end position="113"/>
    </location>
</feature>
<dbReference type="Pfam" id="PF00443">
    <property type="entry name" value="UCH"/>
    <property type="match status" value="1"/>
</dbReference>
<keyword evidence="6" id="KW-0833">Ubl conjugation pathway</keyword>
<keyword evidence="8" id="KW-0788">Thiol protease</keyword>
<organism evidence="13">
    <name type="scientific">Castor canadensis</name>
    <name type="common">American beaver</name>
    <dbReference type="NCBI Taxonomy" id="51338"/>
    <lineage>
        <taxon>Eukaryota</taxon>
        <taxon>Metazoa</taxon>
        <taxon>Chordata</taxon>
        <taxon>Craniata</taxon>
        <taxon>Vertebrata</taxon>
        <taxon>Euteleostomi</taxon>
        <taxon>Mammalia</taxon>
        <taxon>Eutheria</taxon>
        <taxon>Euarchontoglires</taxon>
        <taxon>Glires</taxon>
        <taxon>Rodentia</taxon>
        <taxon>Castorimorpha</taxon>
        <taxon>Castoridae</taxon>
        <taxon>Castor</taxon>
    </lineage>
</organism>
<dbReference type="SUPFAM" id="SSF54001">
    <property type="entry name" value="Cysteine proteinases"/>
    <property type="match status" value="1"/>
</dbReference>
<dbReference type="InterPro" id="IPR050185">
    <property type="entry name" value="Ub_carboxyl-term_hydrolase"/>
</dbReference>
<keyword evidence="3" id="KW-0645">Protease</keyword>
<dbReference type="PROSITE" id="PS50235">
    <property type="entry name" value="USP_3"/>
    <property type="match status" value="1"/>
</dbReference>
<feature type="compositionally biased region" description="Low complexity" evidence="11">
    <location>
        <begin position="92"/>
        <end position="109"/>
    </location>
</feature>
<keyword evidence="10" id="KW-0539">Nucleus</keyword>
<gene>
    <name evidence="13 14" type="primary">Usp45</name>
</gene>
<evidence type="ECO:0000313" key="13">
    <source>
        <dbReference type="RefSeq" id="XP_020032966.1"/>
    </source>
</evidence>
<dbReference type="FunFam" id="3.90.70.10:FF:000102">
    <property type="entry name" value="Ubiquitinyl hydrolase 1"/>
    <property type="match status" value="1"/>
</dbReference>
<reference evidence="13 14" key="1">
    <citation type="submission" date="2025-04" db="UniProtKB">
        <authorList>
            <consortium name="RefSeq"/>
        </authorList>
    </citation>
    <scope>IDENTIFICATION</scope>
    <source>
        <tissue evidence="13 14">Leukocyte</tissue>
    </source>
</reference>
<dbReference type="InterPro" id="IPR028889">
    <property type="entry name" value="USP"/>
</dbReference>
<keyword evidence="4" id="KW-0479">Metal-binding</keyword>
<dbReference type="RefSeq" id="XP_020032966.1">
    <property type="nucleotide sequence ID" value="XM_020177377.1"/>
</dbReference>
<accession>A0A8B7VLV2</accession>
<dbReference type="PANTHER" id="PTHR21646:SF34">
    <property type="entry name" value="UBIQUITIN CARBOXYL-TERMINAL HYDROLASE 45"/>
    <property type="match status" value="1"/>
</dbReference>
<dbReference type="PROSITE" id="PS00973">
    <property type="entry name" value="USP_2"/>
    <property type="match status" value="1"/>
</dbReference>
<dbReference type="InterPro" id="IPR001394">
    <property type="entry name" value="Peptidase_C19_UCH"/>
</dbReference>
<evidence type="ECO:0000256" key="6">
    <source>
        <dbReference type="ARBA" id="ARBA00022786"/>
    </source>
</evidence>
<evidence type="ECO:0000256" key="7">
    <source>
        <dbReference type="ARBA" id="ARBA00022801"/>
    </source>
</evidence>
<sequence>MMKLEKKSKISTVKDPFIDISLPIIEERNQRIHDRKHVRKLSPGGKKTVVIYQKNENLEISGDSSVFASIMGTESSLNESPTDGSDKEASHCESSADADSEASQSESTSKQTMLFRSSGEACVHTDRHLQFTLANKLPHTKETDSGDEGMAEAISELCLSSSEIGDQDFDRENQPLHVPNNLYFSDGKHMRSHSPQNAFQTLSQSYVTTSKECSVQSCLYQFTSMELLMGNNKLRCEHCTEKKRKHQRETSSAEKKAEGVYTNARKQLLISSVPAILILHLKRFHQAGLSLRKVNRHVDFPLTLDLAPFCSATCKNVGVGDKVLYGLYGIVEHSGSMRGGHYTAYVKVRVPSRKLSEQINGRKYVPGLKEPDSESGGQWVHVSDTYVQVVPESRALSAQAYLLFYERIL</sequence>
<evidence type="ECO:0000313" key="14">
    <source>
        <dbReference type="RefSeq" id="XP_020032967.1"/>
    </source>
</evidence>
<protein>
    <recommendedName>
        <fullName evidence="2">ubiquitinyl hydrolase 1</fullName>
        <ecNumber evidence="2">3.4.19.12</ecNumber>
    </recommendedName>
</protein>
<keyword evidence="5" id="KW-0863">Zinc-finger</keyword>
<keyword evidence="7 13" id="KW-0378">Hydrolase</keyword>
<dbReference type="CDD" id="cd02667">
    <property type="entry name" value="Peptidase_C19K"/>
    <property type="match status" value="1"/>
</dbReference>
<evidence type="ECO:0000256" key="9">
    <source>
        <dbReference type="ARBA" id="ARBA00022833"/>
    </source>
</evidence>
<evidence type="ECO:0000256" key="4">
    <source>
        <dbReference type="ARBA" id="ARBA00022723"/>
    </source>
</evidence>